<sequence>MHYLVCRKDGGIFDPCYRRISLYIQCQNNTPLLLLSARCHPVAVDGIMKVLKLSGKTILSSSMLNLDLLYIFPPKDDVLDDHVVSALIYNTAHRRPGACGNPRGSFYRQYNLFTGEKDKTDIVKDTWVVSKLEKTLNMCGKNGKNGLSILFLQPSQKGGRREISDFKNPNQQTDELAINPIFPFVEFNTILDIFTLLQKILSMCKNNCEFDSSLTLIQNLKHVNKNNINFTFDNSFNFKTNTLAFILKCKCTQRQAGSTNNFHWEDSVVVYMMQFFKLHMLKALNDLNEEQFGNSAWLSPHYLFNMKHCDLIISALEGMNTLNSLIVGI</sequence>
<dbReference type="VEuPathDB" id="FungiDB:VP01_2752g4"/>
<keyword evidence="2" id="KW-1185">Reference proteome</keyword>
<dbReference type="Proteomes" id="UP000037035">
    <property type="component" value="Unassembled WGS sequence"/>
</dbReference>
<accession>A0A0L6V327</accession>
<gene>
    <name evidence="1" type="ORF">VP01_2752g4</name>
</gene>
<evidence type="ECO:0000313" key="2">
    <source>
        <dbReference type="Proteomes" id="UP000037035"/>
    </source>
</evidence>
<dbReference type="STRING" id="27349.A0A0L6V327"/>
<name>A0A0L6V327_9BASI</name>
<dbReference type="EMBL" id="LAVV01007671">
    <property type="protein sequence ID" value="KNZ55156.1"/>
    <property type="molecule type" value="Genomic_DNA"/>
</dbReference>
<reference evidence="1 2" key="1">
    <citation type="submission" date="2015-08" db="EMBL/GenBank/DDBJ databases">
        <title>Next Generation Sequencing and Analysis of the Genome of Puccinia sorghi L Schw, the Causal Agent of Maize Common Rust.</title>
        <authorList>
            <person name="Rochi L."/>
            <person name="Burguener G."/>
            <person name="Darino M."/>
            <person name="Turjanski A."/>
            <person name="Kreff E."/>
            <person name="Dieguez M.J."/>
            <person name="Sacco F."/>
        </authorList>
    </citation>
    <scope>NUCLEOTIDE SEQUENCE [LARGE SCALE GENOMIC DNA]</scope>
    <source>
        <strain evidence="1 2">RO10H11247</strain>
    </source>
</reference>
<dbReference type="AlphaFoldDB" id="A0A0L6V327"/>
<organism evidence="1 2">
    <name type="scientific">Puccinia sorghi</name>
    <dbReference type="NCBI Taxonomy" id="27349"/>
    <lineage>
        <taxon>Eukaryota</taxon>
        <taxon>Fungi</taxon>
        <taxon>Dikarya</taxon>
        <taxon>Basidiomycota</taxon>
        <taxon>Pucciniomycotina</taxon>
        <taxon>Pucciniomycetes</taxon>
        <taxon>Pucciniales</taxon>
        <taxon>Pucciniaceae</taxon>
        <taxon>Puccinia</taxon>
    </lineage>
</organism>
<protein>
    <submittedName>
        <fullName evidence="1">Uncharacterized protein</fullName>
    </submittedName>
</protein>
<comment type="caution">
    <text evidence="1">The sequence shown here is derived from an EMBL/GenBank/DDBJ whole genome shotgun (WGS) entry which is preliminary data.</text>
</comment>
<evidence type="ECO:0000313" key="1">
    <source>
        <dbReference type="EMBL" id="KNZ55156.1"/>
    </source>
</evidence>
<proteinExistence type="predicted"/>